<dbReference type="InterPro" id="IPR018060">
    <property type="entry name" value="HTH_AraC"/>
</dbReference>
<dbReference type="OrthoDB" id="9793400at2"/>
<gene>
    <name evidence="5" type="ORF">GPL20_02050</name>
</gene>
<feature type="domain" description="HTH araC/xylS-type" evidence="4">
    <location>
        <begin position="51"/>
        <end position="112"/>
    </location>
</feature>
<evidence type="ECO:0000256" key="1">
    <source>
        <dbReference type="ARBA" id="ARBA00023015"/>
    </source>
</evidence>
<dbReference type="PROSITE" id="PS01124">
    <property type="entry name" value="HTH_ARAC_FAMILY_2"/>
    <property type="match status" value="1"/>
</dbReference>
<dbReference type="Proteomes" id="UP000449969">
    <property type="component" value="Unassembled WGS sequence"/>
</dbReference>
<evidence type="ECO:0000313" key="5">
    <source>
        <dbReference type="EMBL" id="MVT71904.1"/>
    </source>
</evidence>
<feature type="compositionally biased region" description="Basic residues" evidence="3">
    <location>
        <begin position="7"/>
        <end position="36"/>
    </location>
</feature>
<sequence length="126" mass="14912">MPAVERKFRRSRSTWRARERSRRSRRAFHRQRRSPARRQLQAVQKHFAMRGITAAQFLKRIRLVHAYDMLAEACSRTTVTKVCAKCGFGNLGHFARDYRSEFGELPSDILLRARMRHRALSRDGNR</sequence>
<feature type="region of interest" description="Disordered" evidence="3">
    <location>
        <begin position="1"/>
        <end position="40"/>
    </location>
</feature>
<keyword evidence="1" id="KW-0805">Transcription regulation</keyword>
<evidence type="ECO:0000256" key="3">
    <source>
        <dbReference type="SAM" id="MobiDB-lite"/>
    </source>
</evidence>
<evidence type="ECO:0000313" key="6">
    <source>
        <dbReference type="Proteomes" id="UP000449969"/>
    </source>
</evidence>
<dbReference type="SMART" id="SM00342">
    <property type="entry name" value="HTH_ARAC"/>
    <property type="match status" value="1"/>
</dbReference>
<keyword evidence="6" id="KW-1185">Reference proteome</keyword>
<dbReference type="AlphaFoldDB" id="A0A844T783"/>
<dbReference type="PANTHER" id="PTHR47893:SF1">
    <property type="entry name" value="REGULATORY PROTEIN PCHR"/>
    <property type="match status" value="1"/>
</dbReference>
<dbReference type="Pfam" id="PF12833">
    <property type="entry name" value="HTH_18"/>
    <property type="match status" value="1"/>
</dbReference>
<dbReference type="RefSeq" id="WP_157327195.1">
    <property type="nucleotide sequence ID" value="NZ_JANADL010000009.1"/>
</dbReference>
<dbReference type="GO" id="GO:0003700">
    <property type="term" value="F:DNA-binding transcription factor activity"/>
    <property type="evidence" value="ECO:0007669"/>
    <property type="project" value="InterPro"/>
</dbReference>
<dbReference type="EMBL" id="WQNE01000001">
    <property type="protein sequence ID" value="MVT71904.1"/>
    <property type="molecule type" value="Genomic_DNA"/>
</dbReference>
<evidence type="ECO:0000259" key="4">
    <source>
        <dbReference type="PROSITE" id="PS01124"/>
    </source>
</evidence>
<dbReference type="Gene3D" id="1.10.10.60">
    <property type="entry name" value="Homeodomain-like"/>
    <property type="match status" value="1"/>
</dbReference>
<protein>
    <submittedName>
        <fullName evidence="5">Helix-turn-helix domain-containing protein</fullName>
    </submittedName>
</protein>
<accession>A0A844T783</accession>
<dbReference type="InterPro" id="IPR053142">
    <property type="entry name" value="PchR_regulatory_protein"/>
</dbReference>
<proteinExistence type="predicted"/>
<dbReference type="SUPFAM" id="SSF46689">
    <property type="entry name" value="Homeodomain-like"/>
    <property type="match status" value="1"/>
</dbReference>
<reference evidence="5 6" key="1">
    <citation type="submission" date="2019-12" db="EMBL/GenBank/DDBJ databases">
        <title>Draft genome sequences Bradyrhizobium cajani AMBPC1010, Bradyrhizobium pachyrhizi AMBPC1040 and Bradyrhizobium yuanmingense ALSPC3051, three plant growth promoting strains isolated from nodules of Cajanus cajan L. in Dominican Republic.</title>
        <authorList>
            <person name="Flores-Felix J.D."/>
            <person name="Araujo J."/>
            <person name="Diaz-Alcantara C."/>
            <person name="Gonzalez-Andres F."/>
            <person name="Velazquez E."/>
        </authorList>
    </citation>
    <scope>NUCLEOTIDE SEQUENCE [LARGE SCALE GENOMIC DNA]</scope>
    <source>
        <strain evidence="5 6">1010</strain>
    </source>
</reference>
<dbReference type="GO" id="GO:0043565">
    <property type="term" value="F:sequence-specific DNA binding"/>
    <property type="evidence" value="ECO:0007669"/>
    <property type="project" value="InterPro"/>
</dbReference>
<comment type="caution">
    <text evidence="5">The sequence shown here is derived from an EMBL/GenBank/DDBJ whole genome shotgun (WGS) entry which is preliminary data.</text>
</comment>
<name>A0A844T783_9BRAD</name>
<keyword evidence="2" id="KW-0804">Transcription</keyword>
<dbReference type="PANTHER" id="PTHR47893">
    <property type="entry name" value="REGULATORY PROTEIN PCHR"/>
    <property type="match status" value="1"/>
</dbReference>
<organism evidence="5 6">
    <name type="scientific">Bradyrhizobium cajani</name>
    <dbReference type="NCBI Taxonomy" id="1928661"/>
    <lineage>
        <taxon>Bacteria</taxon>
        <taxon>Pseudomonadati</taxon>
        <taxon>Pseudomonadota</taxon>
        <taxon>Alphaproteobacteria</taxon>
        <taxon>Hyphomicrobiales</taxon>
        <taxon>Nitrobacteraceae</taxon>
        <taxon>Bradyrhizobium</taxon>
    </lineage>
</organism>
<evidence type="ECO:0000256" key="2">
    <source>
        <dbReference type="ARBA" id="ARBA00023163"/>
    </source>
</evidence>
<dbReference type="InterPro" id="IPR009057">
    <property type="entry name" value="Homeodomain-like_sf"/>
</dbReference>